<organism evidence="3 5">
    <name type="scientific">Plutella xylostella</name>
    <name type="common">Diamondback moth</name>
    <name type="synonym">Plutella maculipennis</name>
    <dbReference type="NCBI Taxonomy" id="51655"/>
    <lineage>
        <taxon>Eukaryota</taxon>
        <taxon>Metazoa</taxon>
        <taxon>Ecdysozoa</taxon>
        <taxon>Arthropoda</taxon>
        <taxon>Hexapoda</taxon>
        <taxon>Insecta</taxon>
        <taxon>Pterygota</taxon>
        <taxon>Neoptera</taxon>
        <taxon>Endopterygota</taxon>
        <taxon>Lepidoptera</taxon>
        <taxon>Glossata</taxon>
        <taxon>Ditrysia</taxon>
        <taxon>Yponomeutoidea</taxon>
        <taxon>Plutellidae</taxon>
        <taxon>Plutella</taxon>
    </lineage>
</organism>
<comment type="caution">
    <text evidence="3">The sequence shown here is derived from an EMBL/GenBank/DDBJ whole genome shotgun (WGS) entry which is preliminary data.</text>
</comment>
<evidence type="ECO:0000313" key="4">
    <source>
        <dbReference type="EMBL" id="CAG9114837.1"/>
    </source>
</evidence>
<sequence>MSKLTLALLVLCACVAVSMAYPQVTSPISSIASAVPTSSSLTSALPTSSSLPTLSSLTDLLSQLEPSQANQFIKIFTDLLSTAQQGTQGATGGSGTTGGAAATDGAGTTTSGATGATTA</sequence>
<evidence type="ECO:0000313" key="5">
    <source>
        <dbReference type="Proteomes" id="UP000653454"/>
    </source>
</evidence>
<feature type="compositionally biased region" description="Gly residues" evidence="1">
    <location>
        <begin position="89"/>
        <end position="98"/>
    </location>
</feature>
<feature type="chain" id="PRO_5036274099" evidence="2">
    <location>
        <begin position="21"/>
        <end position="119"/>
    </location>
</feature>
<keyword evidence="5" id="KW-1185">Reference proteome</keyword>
<protein>
    <submittedName>
        <fullName evidence="3">(diamondback moth) hypothetical protein</fullName>
    </submittedName>
</protein>
<evidence type="ECO:0000256" key="2">
    <source>
        <dbReference type="SAM" id="SignalP"/>
    </source>
</evidence>
<keyword evidence="2" id="KW-0732">Signal</keyword>
<dbReference type="EMBL" id="CAJHNJ030000016">
    <property type="protein sequence ID" value="CAG9114834.1"/>
    <property type="molecule type" value="Genomic_DNA"/>
</dbReference>
<name>A0A8S4EFW9_PLUXY</name>
<feature type="region of interest" description="Disordered" evidence="1">
    <location>
        <begin position="85"/>
        <end position="119"/>
    </location>
</feature>
<gene>
    <name evidence="3" type="ORF">PLXY2_LOCUS5419</name>
    <name evidence="4" type="ORF">PLXY2_LOCUS5501</name>
</gene>
<feature type="compositionally biased region" description="Low complexity" evidence="1">
    <location>
        <begin position="99"/>
        <end position="119"/>
    </location>
</feature>
<reference evidence="3" key="1">
    <citation type="submission" date="2020-11" db="EMBL/GenBank/DDBJ databases">
        <authorList>
            <person name="Whiteford S."/>
        </authorList>
    </citation>
    <scope>NUCLEOTIDE SEQUENCE</scope>
</reference>
<proteinExistence type="predicted"/>
<evidence type="ECO:0000313" key="3">
    <source>
        <dbReference type="EMBL" id="CAG9114834.1"/>
    </source>
</evidence>
<feature type="signal peptide" evidence="2">
    <location>
        <begin position="1"/>
        <end position="20"/>
    </location>
</feature>
<accession>A0A8S4EFW9</accession>
<dbReference type="Proteomes" id="UP000653454">
    <property type="component" value="Unassembled WGS sequence"/>
</dbReference>
<dbReference type="EMBL" id="CAJHNJ030000016">
    <property type="protein sequence ID" value="CAG9114837.1"/>
    <property type="molecule type" value="Genomic_DNA"/>
</dbReference>
<dbReference type="AlphaFoldDB" id="A0A8S4EFW9"/>
<evidence type="ECO:0000256" key="1">
    <source>
        <dbReference type="SAM" id="MobiDB-lite"/>
    </source>
</evidence>